<feature type="region of interest" description="Disordered" evidence="1">
    <location>
        <begin position="478"/>
        <end position="497"/>
    </location>
</feature>
<organism evidence="3 4">
    <name type="scientific">Mycena venus</name>
    <dbReference type="NCBI Taxonomy" id="2733690"/>
    <lineage>
        <taxon>Eukaryota</taxon>
        <taxon>Fungi</taxon>
        <taxon>Dikarya</taxon>
        <taxon>Basidiomycota</taxon>
        <taxon>Agaricomycotina</taxon>
        <taxon>Agaricomycetes</taxon>
        <taxon>Agaricomycetidae</taxon>
        <taxon>Agaricales</taxon>
        <taxon>Marasmiineae</taxon>
        <taxon>Mycenaceae</taxon>
        <taxon>Mycena</taxon>
    </lineage>
</organism>
<evidence type="ECO:0000313" key="3">
    <source>
        <dbReference type="EMBL" id="KAF7336939.1"/>
    </source>
</evidence>
<feature type="compositionally biased region" description="Polar residues" evidence="1">
    <location>
        <begin position="638"/>
        <end position="647"/>
    </location>
</feature>
<protein>
    <submittedName>
        <fullName evidence="3">WD40 containing domain protein</fullName>
    </submittedName>
</protein>
<evidence type="ECO:0000256" key="1">
    <source>
        <dbReference type="SAM" id="MobiDB-lite"/>
    </source>
</evidence>
<reference evidence="3" key="1">
    <citation type="submission" date="2020-05" db="EMBL/GenBank/DDBJ databases">
        <title>Mycena genomes resolve the evolution of fungal bioluminescence.</title>
        <authorList>
            <person name="Tsai I.J."/>
        </authorList>
    </citation>
    <scope>NUCLEOTIDE SEQUENCE</scope>
    <source>
        <strain evidence="3">CCC161011</strain>
    </source>
</reference>
<feature type="region of interest" description="Disordered" evidence="1">
    <location>
        <begin position="583"/>
        <end position="652"/>
    </location>
</feature>
<sequence length="993" mass="109983">MEQNGPSALEREPVLAVPSGPQMFPNATQFGLNAAQLTNVQGVNYNLNVNQMPSTMPSLIVPGTQQGRQIPQMVVPSTASPQAVVYSESGNYSCQLLRQGRGFPLYVPRDVAIGDLGRLTPEGIFEVFFNIYNANLPEDLVPLSPYDPKDVVRHDFSAGNYVASASVREFGGGFAEFPGGDFLFSRTGPDGAVLALPHGARQVKLENRESMQQYAVKHAESWYKYVNGTRGRGLVNGSLFLVTGYEKARSWGMASFQDVSLQNEFQLSFRPTTDADNGYRYRWHAPYCHRKHADSPSVDGSLLNQTTFIHAFAISVCEGFLGRVLGTEVCQRVDSSTFPDKSGRSFVPYGSQGYSFIWSFFASSASGRGKQNTMQAPTVGNGMVSEAFPLPEIFHPSQIIHERILREAPHAKVVITHDDDWRDVFRDDGMRTTHQNFSELQQTIFERFQIMEEDGAAFLMPKSHTIVSRNVATMTVGEERRDHRPTATDDPSDIPRPLPETALGDISRMASDQRLDCDYIADFDYSPHSPDNFRIQLDPHDSAFNLGSHPFPHTPLYNGSYHNQPYSSHSELSFSGEQESFNIYADDEAPVGITTEYDPSEYDDPQQSSLLIFNDNDHSSPSSDGGGNSDEGKRRSRASSVSSNHIQVSPRMSVAQAFDSMTFRSPNWGTELLPCDRPPSPQSSSTTGLLVYDNAGNNSSSPVPRERKEMSKAFEPDETVWQEFPKNVGVEIRRKGPGKSADVKNRRKGPEKSVDVRNRRKGPEKSVDVKNRRKGPGKHVHFSEDIVFLSEDGVFPPTPSLTSSSMSPASSYGPFTPPNTFNAYMPLNAGGQPISVHEALEYTGPTPFLCFDVTLHPKNVEPSRKIRTSTLLEPATKPGLPSLVLTHPRLGRWQITARPEQGKVLLVRDVLSAIYTSLRQQATAADFEALPPVIQSEVAAAFSRRWMRMPTHETKKVEKSKGLKRVDFLGSTVTFVGISQSQSEPNCFNLLVV</sequence>
<name>A0A8H7CGL6_9AGAR</name>
<feature type="compositionally biased region" description="Basic and acidic residues" evidence="1">
    <location>
        <begin position="741"/>
        <end position="770"/>
    </location>
</feature>
<dbReference type="Pfam" id="PF20415">
    <property type="entry name" value="DUF6699"/>
    <property type="match status" value="1"/>
</dbReference>
<feature type="region of interest" description="Disordered" evidence="1">
    <location>
        <begin position="669"/>
        <end position="778"/>
    </location>
</feature>
<keyword evidence="4" id="KW-1185">Reference proteome</keyword>
<evidence type="ECO:0000259" key="2">
    <source>
        <dbReference type="Pfam" id="PF20415"/>
    </source>
</evidence>
<dbReference type="Proteomes" id="UP000620124">
    <property type="component" value="Unassembled WGS sequence"/>
</dbReference>
<proteinExistence type="predicted"/>
<feature type="domain" description="DUF6699" evidence="2">
    <location>
        <begin position="849"/>
        <end position="982"/>
    </location>
</feature>
<dbReference type="AlphaFoldDB" id="A0A8H7CGL6"/>
<feature type="compositionally biased region" description="Basic and acidic residues" evidence="1">
    <location>
        <begin position="704"/>
        <end position="715"/>
    </location>
</feature>
<feature type="compositionally biased region" description="Basic and acidic residues" evidence="1">
    <location>
        <begin position="478"/>
        <end position="487"/>
    </location>
</feature>
<accession>A0A8H7CGL6</accession>
<gene>
    <name evidence="3" type="ORF">MVEN_02130300</name>
</gene>
<comment type="caution">
    <text evidence="3">The sequence shown here is derived from an EMBL/GenBank/DDBJ whole genome shotgun (WGS) entry which is preliminary data.</text>
</comment>
<dbReference type="InterPro" id="IPR046522">
    <property type="entry name" value="DUF6699"/>
</dbReference>
<dbReference type="EMBL" id="JACAZI010000022">
    <property type="protein sequence ID" value="KAF7336939.1"/>
    <property type="molecule type" value="Genomic_DNA"/>
</dbReference>
<evidence type="ECO:0000313" key="4">
    <source>
        <dbReference type="Proteomes" id="UP000620124"/>
    </source>
</evidence>
<dbReference type="OrthoDB" id="2783256at2759"/>